<keyword evidence="3 5" id="KW-0687">Ribonucleoprotein</keyword>
<dbReference type="Proteomes" id="UP000034732">
    <property type="component" value="Unassembled WGS sequence"/>
</dbReference>
<dbReference type="AlphaFoldDB" id="A0A0G1PCF4"/>
<evidence type="ECO:0000313" key="7">
    <source>
        <dbReference type="Proteomes" id="UP000034732"/>
    </source>
</evidence>
<comment type="subunit">
    <text evidence="5">Part of the ribosomal stalk of the 50S ribosomal subunit. The N-terminus interacts with L11 and the large rRNA to form the base of the stalk. The C-terminus forms an elongated spine to which L12 dimers bind in a sequential fashion forming a multimeric L10(L12)X complex.</text>
</comment>
<evidence type="ECO:0000256" key="1">
    <source>
        <dbReference type="ARBA" id="ARBA00008889"/>
    </source>
</evidence>
<evidence type="ECO:0000256" key="4">
    <source>
        <dbReference type="ARBA" id="ARBA00035202"/>
    </source>
</evidence>
<evidence type="ECO:0000313" key="6">
    <source>
        <dbReference type="EMBL" id="KKU30352.1"/>
    </source>
</evidence>
<dbReference type="InterPro" id="IPR047865">
    <property type="entry name" value="Ribosomal_uL10_bac_type"/>
</dbReference>
<dbReference type="InterPro" id="IPR022973">
    <property type="entry name" value="Ribosomal_uL10_bac"/>
</dbReference>
<comment type="caution">
    <text evidence="6">The sequence shown here is derived from an EMBL/GenBank/DDBJ whole genome shotgun (WGS) entry which is preliminary data.</text>
</comment>
<accession>A0A0G1PCF4</accession>
<dbReference type="GO" id="GO:0015934">
    <property type="term" value="C:large ribosomal subunit"/>
    <property type="evidence" value="ECO:0007669"/>
    <property type="project" value="InterPro"/>
</dbReference>
<dbReference type="Pfam" id="PF00466">
    <property type="entry name" value="Ribosomal_L10"/>
    <property type="match status" value="1"/>
</dbReference>
<keyword evidence="2 5" id="KW-0689">Ribosomal protein</keyword>
<dbReference type="CDD" id="cd05797">
    <property type="entry name" value="Ribosomal_L10"/>
    <property type="match status" value="1"/>
</dbReference>
<dbReference type="InterPro" id="IPR002363">
    <property type="entry name" value="Ribosomal_uL10_CS_bac"/>
</dbReference>
<comment type="similarity">
    <text evidence="1 5">Belongs to the universal ribosomal protein uL10 family.</text>
</comment>
<dbReference type="Gene3D" id="6.10.250.290">
    <property type="match status" value="1"/>
</dbReference>
<dbReference type="InterPro" id="IPR043141">
    <property type="entry name" value="Ribosomal_uL10-like_sf"/>
</dbReference>
<dbReference type="SUPFAM" id="SSF160369">
    <property type="entry name" value="Ribosomal protein L10-like"/>
    <property type="match status" value="1"/>
</dbReference>
<organism evidence="6 7">
    <name type="scientific">candidate division WWE3 bacterium GW2011_GWA1_46_21</name>
    <dbReference type="NCBI Taxonomy" id="1619107"/>
    <lineage>
        <taxon>Bacteria</taxon>
        <taxon>Katanobacteria</taxon>
    </lineage>
</organism>
<gene>
    <name evidence="5" type="primary">rplJ</name>
    <name evidence="6" type="ORF">UX44_C0025G0004</name>
</gene>
<dbReference type="Gene3D" id="3.30.70.1730">
    <property type="match status" value="1"/>
</dbReference>
<name>A0A0G1PCF4_UNCKA</name>
<evidence type="ECO:0000256" key="5">
    <source>
        <dbReference type="HAMAP-Rule" id="MF_00362"/>
    </source>
</evidence>
<evidence type="ECO:0000256" key="2">
    <source>
        <dbReference type="ARBA" id="ARBA00022980"/>
    </source>
</evidence>
<dbReference type="PROSITE" id="PS01109">
    <property type="entry name" value="RIBOSOMAL_L10"/>
    <property type="match status" value="1"/>
</dbReference>
<dbReference type="GO" id="GO:0006412">
    <property type="term" value="P:translation"/>
    <property type="evidence" value="ECO:0007669"/>
    <property type="project" value="UniProtKB-UniRule"/>
</dbReference>
<dbReference type="EMBL" id="LCMF01000025">
    <property type="protein sequence ID" value="KKU30352.1"/>
    <property type="molecule type" value="Genomic_DNA"/>
</dbReference>
<dbReference type="PANTHER" id="PTHR11560">
    <property type="entry name" value="39S RIBOSOMAL PROTEIN L10, MITOCHONDRIAL"/>
    <property type="match status" value="1"/>
</dbReference>
<dbReference type="HAMAP" id="MF_00362">
    <property type="entry name" value="Ribosomal_uL10"/>
    <property type="match status" value="1"/>
</dbReference>
<keyword evidence="5" id="KW-0699">rRNA-binding</keyword>
<dbReference type="InterPro" id="IPR001790">
    <property type="entry name" value="Ribosomal_uL10"/>
</dbReference>
<comment type="function">
    <text evidence="5">Forms part of the ribosomal stalk, playing a central role in the interaction of the ribosome with GTP-bound translation factors.</text>
</comment>
<dbReference type="GO" id="GO:0003735">
    <property type="term" value="F:structural constituent of ribosome"/>
    <property type="evidence" value="ECO:0007669"/>
    <property type="project" value="InterPro"/>
</dbReference>
<reference evidence="6 7" key="1">
    <citation type="journal article" date="2015" name="Nature">
        <title>rRNA introns, odd ribosomes, and small enigmatic genomes across a large radiation of phyla.</title>
        <authorList>
            <person name="Brown C.T."/>
            <person name="Hug L.A."/>
            <person name="Thomas B.C."/>
            <person name="Sharon I."/>
            <person name="Castelle C.J."/>
            <person name="Singh A."/>
            <person name="Wilkins M.J."/>
            <person name="Williams K.H."/>
            <person name="Banfield J.F."/>
        </authorList>
    </citation>
    <scope>NUCLEOTIDE SEQUENCE [LARGE SCALE GENOMIC DNA]</scope>
</reference>
<keyword evidence="5" id="KW-0694">RNA-binding</keyword>
<dbReference type="GO" id="GO:0070180">
    <property type="term" value="F:large ribosomal subunit rRNA binding"/>
    <property type="evidence" value="ECO:0007669"/>
    <property type="project" value="UniProtKB-UniRule"/>
</dbReference>
<protein>
    <recommendedName>
        <fullName evidence="4 5">Large ribosomal subunit protein uL10</fullName>
    </recommendedName>
</protein>
<sequence length="175" mass="18892">MPNQKNRAEVEKLAEKVSKAKAVIAVEYHGMDANKINELRATMAQTGAEVSVAKNTLLKVALKQEKVTDETLIQSLQGPNATIFAYTDGIATLKALFDFAKKFELPKIKAGIVDGMVATAEKLLVLSNLPGRDRLLGQFVYTLKSPLTGFANVLGGSQRKMVYALKAIADKKGVA</sequence>
<proteinExistence type="inferred from homology"/>
<evidence type="ECO:0000256" key="3">
    <source>
        <dbReference type="ARBA" id="ARBA00023274"/>
    </source>
</evidence>
<dbReference type="NCBIfam" id="NF000955">
    <property type="entry name" value="PRK00099.1-1"/>
    <property type="match status" value="1"/>
</dbReference>